<gene>
    <name evidence="2" type="ORF">NPX13_g4660</name>
</gene>
<proteinExistence type="predicted"/>
<feature type="compositionally biased region" description="Polar residues" evidence="1">
    <location>
        <begin position="7"/>
        <end position="27"/>
    </location>
</feature>
<sequence length="958" mass="105850">MAPAGSTPGSSPVTRASSSGIAATPASQALPPPRSWKGKFQKHVNSWIRQNSSETHVEDASSAARSPTNATAKSTNVFSDFRRRINNPTASSIPNPSLQSESSDSLTSASLFSRNSYPSIFSNGTDATSVSGISTTCGLTCSVDGGSVKAYKRMKSNVTVYLARDDIEVPLDVLEQWETSELERLKTDLSEVIMEIYRKGIDRESKRRKSALSIPIGLHEYDVLLELRMSGRTVSRDAKQVTIGPSIWVVCGSTWACKEISAAMEQITWPTLPVEIHEGRVPIPSGAEGKIDIEKLDLSDGCHLGDGRILYIHIEDPSAEATSCGLLLCVTMKDGDNYSHCFSRVGGLVLATNTLKSSRYGVSTAHGMWDNPWWHRQLKKRTSLTPWDCQSIASNNDGSDDVDNDVYPPSPLFSVDSEFGEGYRDPQAVTSWRNVTPHGLFSFLGTSVTVDNQLQLHTDSARRTDHALIDLECLQDISSSWSNKYHPRGAPPTPESAIDVTTHMSNRDLTKGEVDILCQADSPITGNLLPASTCLAIAGRMFTLRKLKTSVPLARGVSGSWVVRDAELCGMVIAVSTPEQYAYMMRAEDLISNLEASSPSIETIEVFNSRDEKAVHEHHKAFSQRYPQRLDRQLSTTVASSALAVPEQCQRDSIRRTMSARVGSLGTSSKSQDPGGNDLRQRYGTKPRRTRSVYSRLSNRFSNKVEEIIQPACDFDTKSSSKDAEVRSPSKGNRTPSYRPIQAKRRSVPANTHRLRTPLEPISEAISESDTVSISEYTFLRSTAYNPTSTFRHADIRMHTSDLMREPDLDVDEECAEYDHVLRKIVRYWQSDNYESQQGGQEKDQEEQEAEEVEELLDWWESWGIEDPCLNTGEVEEAPPSPSCALSDDVPEISYSDTTSEDSISSCQPDSVDYAHLPKYSYPLGDIEQLSIAEKVWDLGELAKTISASDEACRVDCM</sequence>
<dbReference type="Proteomes" id="UP001148614">
    <property type="component" value="Unassembled WGS sequence"/>
</dbReference>
<dbReference type="EMBL" id="JANPWZ010000674">
    <property type="protein sequence ID" value="KAJ3573536.1"/>
    <property type="molecule type" value="Genomic_DNA"/>
</dbReference>
<feature type="region of interest" description="Disordered" evidence="1">
    <location>
        <begin position="659"/>
        <end position="693"/>
    </location>
</feature>
<feature type="region of interest" description="Disordered" evidence="1">
    <location>
        <begin position="1"/>
        <end position="80"/>
    </location>
</feature>
<evidence type="ECO:0000313" key="3">
    <source>
        <dbReference type="Proteomes" id="UP001148614"/>
    </source>
</evidence>
<dbReference type="VEuPathDB" id="FungiDB:F4678DRAFT_134265"/>
<keyword evidence="3" id="KW-1185">Reference proteome</keyword>
<feature type="compositionally biased region" description="Basic and acidic residues" evidence="1">
    <location>
        <begin position="715"/>
        <end position="728"/>
    </location>
</feature>
<feature type="compositionally biased region" description="Polar residues" evidence="1">
    <location>
        <begin position="895"/>
        <end position="907"/>
    </location>
</feature>
<feature type="region of interest" description="Disordered" evidence="1">
    <location>
        <begin position="870"/>
        <end position="907"/>
    </location>
</feature>
<comment type="caution">
    <text evidence="2">The sequence shown here is derived from an EMBL/GenBank/DDBJ whole genome shotgun (WGS) entry which is preliminary data.</text>
</comment>
<protein>
    <submittedName>
        <fullName evidence="2">Uncharacterized protein</fullName>
    </submittedName>
</protein>
<feature type="compositionally biased region" description="Polar residues" evidence="1">
    <location>
        <begin position="63"/>
        <end position="78"/>
    </location>
</feature>
<reference evidence="2" key="1">
    <citation type="submission" date="2022-07" db="EMBL/GenBank/DDBJ databases">
        <title>Genome Sequence of Xylaria arbuscula.</title>
        <authorList>
            <person name="Buettner E."/>
        </authorList>
    </citation>
    <scope>NUCLEOTIDE SEQUENCE</scope>
    <source>
        <strain evidence="2">VT107</strain>
    </source>
</reference>
<dbReference type="AlphaFoldDB" id="A0A9W8NG25"/>
<evidence type="ECO:0000256" key="1">
    <source>
        <dbReference type="SAM" id="MobiDB-lite"/>
    </source>
</evidence>
<accession>A0A9W8NG25</accession>
<feature type="region of interest" description="Disordered" evidence="1">
    <location>
        <begin position="714"/>
        <end position="749"/>
    </location>
</feature>
<name>A0A9W8NG25_9PEZI</name>
<feature type="compositionally biased region" description="Polar residues" evidence="1">
    <location>
        <begin position="665"/>
        <end position="674"/>
    </location>
</feature>
<organism evidence="2 3">
    <name type="scientific">Xylaria arbuscula</name>
    <dbReference type="NCBI Taxonomy" id="114810"/>
    <lineage>
        <taxon>Eukaryota</taxon>
        <taxon>Fungi</taxon>
        <taxon>Dikarya</taxon>
        <taxon>Ascomycota</taxon>
        <taxon>Pezizomycotina</taxon>
        <taxon>Sordariomycetes</taxon>
        <taxon>Xylariomycetidae</taxon>
        <taxon>Xylariales</taxon>
        <taxon>Xylariaceae</taxon>
        <taxon>Xylaria</taxon>
    </lineage>
</organism>
<evidence type="ECO:0000313" key="2">
    <source>
        <dbReference type="EMBL" id="KAJ3573536.1"/>
    </source>
</evidence>
<feature type="compositionally biased region" description="Polar residues" evidence="1">
    <location>
        <begin position="43"/>
        <end position="54"/>
    </location>
</feature>